<dbReference type="RefSeq" id="XP_025403707.1">
    <property type="nucleotide sequence ID" value="XM_025548820.1"/>
</dbReference>
<evidence type="ECO:0000313" key="2">
    <source>
        <dbReference type="EMBL" id="PWY91264.1"/>
    </source>
</evidence>
<reference evidence="2 3" key="1">
    <citation type="submission" date="2016-12" db="EMBL/GenBank/DDBJ databases">
        <title>The genomes of Aspergillus section Nigri reveals drivers in fungal speciation.</title>
        <authorList>
            <consortium name="DOE Joint Genome Institute"/>
            <person name="Vesth T.C."/>
            <person name="Nybo J."/>
            <person name="Theobald S."/>
            <person name="Brandl J."/>
            <person name="Frisvad J.C."/>
            <person name="Nielsen K.F."/>
            <person name="Lyhne E.K."/>
            <person name="Kogle M.E."/>
            <person name="Kuo A."/>
            <person name="Riley R."/>
            <person name="Clum A."/>
            <person name="Nolan M."/>
            <person name="Lipzen A."/>
            <person name="Salamov A."/>
            <person name="Henrissat B."/>
            <person name="Wiebenga A."/>
            <person name="De Vries R.P."/>
            <person name="Grigoriev I.V."/>
            <person name="Mortensen U.H."/>
            <person name="Andersen M.R."/>
            <person name="Baker S.E."/>
        </authorList>
    </citation>
    <scope>NUCLEOTIDE SEQUENCE [LARGE SCALE GENOMIC DNA]</scope>
    <source>
        <strain evidence="2 3">CBS 117.55</strain>
    </source>
</reference>
<keyword evidence="1" id="KW-1133">Transmembrane helix</keyword>
<dbReference type="Proteomes" id="UP000247233">
    <property type="component" value="Unassembled WGS sequence"/>
</dbReference>
<proteinExistence type="predicted"/>
<dbReference type="GeneID" id="37071057"/>
<evidence type="ECO:0000313" key="3">
    <source>
        <dbReference type="Proteomes" id="UP000247233"/>
    </source>
</evidence>
<feature type="transmembrane region" description="Helical" evidence="1">
    <location>
        <begin position="21"/>
        <end position="40"/>
    </location>
</feature>
<keyword evidence="1" id="KW-0812">Transmembrane</keyword>
<sequence length="54" mass="6278">MQRAWPTQASGEKYSTSKAKLLFYSCHFVGQSWLLAQYLFRTWLLAGVLANPRR</sequence>
<name>A0A317WXX8_9EURO</name>
<comment type="caution">
    <text evidence="2">The sequence shown here is derived from an EMBL/GenBank/DDBJ whole genome shotgun (WGS) entry which is preliminary data.</text>
</comment>
<dbReference type="EMBL" id="MSFL01000002">
    <property type="protein sequence ID" value="PWY91264.1"/>
    <property type="molecule type" value="Genomic_DNA"/>
</dbReference>
<evidence type="ECO:0000256" key="1">
    <source>
        <dbReference type="SAM" id="Phobius"/>
    </source>
</evidence>
<dbReference type="VEuPathDB" id="FungiDB:BO70DRAFT_89296"/>
<gene>
    <name evidence="2" type="ORF">BO70DRAFT_89296</name>
</gene>
<organism evidence="2 3">
    <name type="scientific">Aspergillus heteromorphus CBS 117.55</name>
    <dbReference type="NCBI Taxonomy" id="1448321"/>
    <lineage>
        <taxon>Eukaryota</taxon>
        <taxon>Fungi</taxon>
        <taxon>Dikarya</taxon>
        <taxon>Ascomycota</taxon>
        <taxon>Pezizomycotina</taxon>
        <taxon>Eurotiomycetes</taxon>
        <taxon>Eurotiomycetidae</taxon>
        <taxon>Eurotiales</taxon>
        <taxon>Aspergillaceae</taxon>
        <taxon>Aspergillus</taxon>
        <taxon>Aspergillus subgen. Circumdati</taxon>
    </lineage>
</organism>
<protein>
    <submittedName>
        <fullName evidence="2">Uncharacterized protein</fullName>
    </submittedName>
</protein>
<accession>A0A317WXX8</accession>
<dbReference type="AlphaFoldDB" id="A0A317WXX8"/>
<keyword evidence="3" id="KW-1185">Reference proteome</keyword>
<keyword evidence="1" id="KW-0472">Membrane</keyword>